<keyword evidence="2" id="KW-0732">Signal</keyword>
<proteinExistence type="predicted"/>
<evidence type="ECO:0000256" key="2">
    <source>
        <dbReference type="SAM" id="SignalP"/>
    </source>
</evidence>
<comment type="caution">
    <text evidence="3">The sequence shown here is derived from an EMBL/GenBank/DDBJ whole genome shotgun (WGS) entry which is preliminary data.</text>
</comment>
<dbReference type="AlphaFoldDB" id="A0A916TZC9"/>
<dbReference type="EMBL" id="BMIL01000001">
    <property type="protein sequence ID" value="GGC52470.1"/>
    <property type="molecule type" value="Genomic_DNA"/>
</dbReference>
<sequence length="72" mass="8052">MKKFFSTLLLLAISLQIFAQNASPSIEQSVYASGKIYVVVACAAIILLGLILFLFSIDRRLKKLEKYSDPKN</sequence>
<keyword evidence="1" id="KW-0812">Transmembrane</keyword>
<evidence type="ECO:0000313" key="4">
    <source>
        <dbReference type="Proteomes" id="UP000651668"/>
    </source>
</evidence>
<keyword evidence="1" id="KW-1133">Transmembrane helix</keyword>
<reference evidence="3" key="1">
    <citation type="journal article" date="2014" name="Int. J. Syst. Evol. Microbiol.">
        <title>Complete genome sequence of Corynebacterium casei LMG S-19264T (=DSM 44701T), isolated from a smear-ripened cheese.</title>
        <authorList>
            <consortium name="US DOE Joint Genome Institute (JGI-PGF)"/>
            <person name="Walter F."/>
            <person name="Albersmeier A."/>
            <person name="Kalinowski J."/>
            <person name="Ruckert C."/>
        </authorList>
    </citation>
    <scope>NUCLEOTIDE SEQUENCE</scope>
    <source>
        <strain evidence="3">CGMCC 1.15343</strain>
    </source>
</reference>
<gene>
    <name evidence="3" type="ORF">GCM10011387_02480</name>
</gene>
<name>A0A916TZC9_9SPHI</name>
<evidence type="ECO:0008006" key="5">
    <source>
        <dbReference type="Google" id="ProtNLM"/>
    </source>
</evidence>
<protein>
    <recommendedName>
        <fullName evidence="5">CcmD family protein</fullName>
    </recommendedName>
</protein>
<dbReference type="Pfam" id="PF20077">
    <property type="entry name" value="CcmD_alt"/>
    <property type="match status" value="1"/>
</dbReference>
<keyword evidence="1" id="KW-0472">Membrane</keyword>
<accession>A0A916TZC9</accession>
<dbReference type="RefSeq" id="WP_188625001.1">
    <property type="nucleotide sequence ID" value="NZ_BMIL01000001.1"/>
</dbReference>
<evidence type="ECO:0000313" key="3">
    <source>
        <dbReference type="EMBL" id="GGC52470.1"/>
    </source>
</evidence>
<dbReference type="Proteomes" id="UP000651668">
    <property type="component" value="Unassembled WGS sequence"/>
</dbReference>
<organism evidence="3 4">
    <name type="scientific">Pedobacter quisquiliarum</name>
    <dbReference type="NCBI Taxonomy" id="1834438"/>
    <lineage>
        <taxon>Bacteria</taxon>
        <taxon>Pseudomonadati</taxon>
        <taxon>Bacteroidota</taxon>
        <taxon>Sphingobacteriia</taxon>
        <taxon>Sphingobacteriales</taxon>
        <taxon>Sphingobacteriaceae</taxon>
        <taxon>Pedobacter</taxon>
    </lineage>
</organism>
<reference evidence="3" key="2">
    <citation type="submission" date="2020-09" db="EMBL/GenBank/DDBJ databases">
        <authorList>
            <person name="Sun Q."/>
            <person name="Zhou Y."/>
        </authorList>
    </citation>
    <scope>NUCLEOTIDE SEQUENCE</scope>
    <source>
        <strain evidence="3">CGMCC 1.15343</strain>
    </source>
</reference>
<feature type="signal peptide" evidence="2">
    <location>
        <begin position="1"/>
        <end position="19"/>
    </location>
</feature>
<keyword evidence="4" id="KW-1185">Reference proteome</keyword>
<evidence type="ECO:0000256" key="1">
    <source>
        <dbReference type="SAM" id="Phobius"/>
    </source>
</evidence>
<feature type="transmembrane region" description="Helical" evidence="1">
    <location>
        <begin position="35"/>
        <end position="57"/>
    </location>
</feature>
<feature type="chain" id="PRO_5037319799" description="CcmD family protein" evidence="2">
    <location>
        <begin position="20"/>
        <end position="72"/>
    </location>
</feature>